<dbReference type="RefSeq" id="WP_282220049.1">
    <property type="nucleotide sequence ID" value="NZ_CP118246.1"/>
</dbReference>
<evidence type="ECO:0000313" key="2">
    <source>
        <dbReference type="EMBL" id="WDR03659.1"/>
    </source>
</evidence>
<dbReference type="EMBL" id="CP118246">
    <property type="protein sequence ID" value="WDR03659.1"/>
    <property type="molecule type" value="Genomic_DNA"/>
</dbReference>
<dbReference type="InterPro" id="IPR018330">
    <property type="entry name" value="RecT_fam"/>
</dbReference>
<protein>
    <submittedName>
        <fullName evidence="2">Phage recombination protein Bet</fullName>
    </submittedName>
</protein>
<name>A0ABY7YQP7_9HYPH</name>
<feature type="compositionally biased region" description="Basic and acidic residues" evidence="1">
    <location>
        <begin position="274"/>
        <end position="287"/>
    </location>
</feature>
<feature type="compositionally biased region" description="Acidic residues" evidence="1">
    <location>
        <begin position="289"/>
        <end position="311"/>
    </location>
</feature>
<dbReference type="NCBIfam" id="TIGR01913">
    <property type="entry name" value="bet_lambda"/>
    <property type="match status" value="1"/>
</dbReference>
<sequence length="311" mass="34452">MASAVATLEHRPVASSPATLFSDDQVDLIKRTIAKGSTDDELQLFMQQCKRTGLDPFARQIYAVKRWDSSERREVMAVQTSIDGFRLIAERSGVYAGQVGPFWCGPDGKWVDVWVEDNPPIAAKIGVLRSDFSEPCFGVARFKSYAQTKKDGGLTRMWSVMPDVMIAKCAEALALRRAFPQELSGLYTADEMAQASNGPDEAQRPATDAAKPSQIGAKSKADSRDVYSRLSKANRELQSIDAFNKFWMTDSVRAAANSLPHDWKNELVTEKSDKLADLEKAEARANADESPEQENGDFPFPDDDDFPGDRK</sequence>
<gene>
    <name evidence="2" type="primary">bet</name>
    <name evidence="2" type="ORF">PSQ19_06200</name>
</gene>
<dbReference type="InterPro" id="IPR010183">
    <property type="entry name" value="Phage_lambda_Bet"/>
</dbReference>
<evidence type="ECO:0000256" key="1">
    <source>
        <dbReference type="SAM" id="MobiDB-lite"/>
    </source>
</evidence>
<dbReference type="Proteomes" id="UP001220530">
    <property type="component" value="Chromosome"/>
</dbReference>
<reference evidence="2 3" key="1">
    <citation type="submission" date="2023-02" db="EMBL/GenBank/DDBJ databases">
        <title>Devosia algicola sp. nov., isolated from the phycosphere of marine algae.</title>
        <authorList>
            <person name="Kim J.M."/>
            <person name="Lee J.K."/>
            <person name="Choi B.J."/>
            <person name="Bayburt H."/>
            <person name="Jeon C.O."/>
        </authorList>
    </citation>
    <scope>NUCLEOTIDE SEQUENCE [LARGE SCALE GENOMIC DNA]</scope>
    <source>
        <strain evidence="2 3">G20-9</strain>
    </source>
</reference>
<keyword evidence="3" id="KW-1185">Reference proteome</keyword>
<dbReference type="Pfam" id="PF03837">
    <property type="entry name" value="RecT"/>
    <property type="match status" value="1"/>
</dbReference>
<feature type="region of interest" description="Disordered" evidence="1">
    <location>
        <begin position="194"/>
        <end position="222"/>
    </location>
</feature>
<organism evidence="2 3">
    <name type="scientific">Devosia algicola</name>
    <dbReference type="NCBI Taxonomy" id="3026418"/>
    <lineage>
        <taxon>Bacteria</taxon>
        <taxon>Pseudomonadati</taxon>
        <taxon>Pseudomonadota</taxon>
        <taxon>Alphaproteobacteria</taxon>
        <taxon>Hyphomicrobiales</taxon>
        <taxon>Devosiaceae</taxon>
        <taxon>Devosia</taxon>
    </lineage>
</organism>
<accession>A0ABY7YQP7</accession>
<proteinExistence type="predicted"/>
<feature type="region of interest" description="Disordered" evidence="1">
    <location>
        <begin position="274"/>
        <end position="311"/>
    </location>
</feature>
<evidence type="ECO:0000313" key="3">
    <source>
        <dbReference type="Proteomes" id="UP001220530"/>
    </source>
</evidence>